<dbReference type="EMBL" id="CP121196">
    <property type="protein sequence ID" value="XBH19928.1"/>
    <property type="molecule type" value="Genomic_DNA"/>
</dbReference>
<name>A0AAU7DQ53_9BACT</name>
<organism evidence="9">
    <name type="scientific">Telmatobacter sp. DSM 110680</name>
    <dbReference type="NCBI Taxonomy" id="3036704"/>
    <lineage>
        <taxon>Bacteria</taxon>
        <taxon>Pseudomonadati</taxon>
        <taxon>Acidobacteriota</taxon>
        <taxon>Terriglobia</taxon>
        <taxon>Terriglobales</taxon>
        <taxon>Acidobacteriaceae</taxon>
        <taxon>Telmatobacter</taxon>
    </lineage>
</organism>
<dbReference type="GO" id="GO:0008270">
    <property type="term" value="F:zinc ion binding"/>
    <property type="evidence" value="ECO:0007669"/>
    <property type="project" value="InterPro"/>
</dbReference>
<accession>A0AAU7DQ53</accession>
<evidence type="ECO:0000259" key="8">
    <source>
        <dbReference type="PROSITE" id="PS51144"/>
    </source>
</evidence>
<comment type="similarity">
    <text evidence="1">Belongs to the alpha-carbonic anhydrase family.</text>
</comment>
<dbReference type="InterPro" id="IPR041891">
    <property type="entry name" value="Alpha_CA_prokaryot-like"/>
</dbReference>
<dbReference type="RefSeq" id="WP_348265150.1">
    <property type="nucleotide sequence ID" value="NZ_CP121196.1"/>
</dbReference>
<evidence type="ECO:0000256" key="3">
    <source>
        <dbReference type="ARBA" id="ARBA00022723"/>
    </source>
</evidence>
<keyword evidence="5" id="KW-0456">Lyase</keyword>
<evidence type="ECO:0000256" key="5">
    <source>
        <dbReference type="ARBA" id="ARBA00023239"/>
    </source>
</evidence>
<dbReference type="InterPro" id="IPR001148">
    <property type="entry name" value="CA_dom"/>
</dbReference>
<evidence type="ECO:0000256" key="7">
    <source>
        <dbReference type="SAM" id="SignalP"/>
    </source>
</evidence>
<reference evidence="9" key="1">
    <citation type="submission" date="2023-03" db="EMBL/GenBank/DDBJ databases">
        <title>Edaphobacter sp.</title>
        <authorList>
            <person name="Huber K.J."/>
            <person name="Papendorf J."/>
            <person name="Pilke C."/>
            <person name="Bunk B."/>
            <person name="Sproeer C."/>
            <person name="Pester M."/>
        </authorList>
    </citation>
    <scope>NUCLEOTIDE SEQUENCE</scope>
    <source>
        <strain evidence="9">DSM 110680</strain>
    </source>
</reference>
<evidence type="ECO:0000313" key="9">
    <source>
        <dbReference type="EMBL" id="XBH19928.1"/>
    </source>
</evidence>
<dbReference type="Pfam" id="PF00194">
    <property type="entry name" value="Carb_anhydrase"/>
    <property type="match status" value="1"/>
</dbReference>
<keyword evidence="4" id="KW-0862">Zinc</keyword>
<dbReference type="InterPro" id="IPR023561">
    <property type="entry name" value="Carbonic_anhydrase_a-class"/>
</dbReference>
<evidence type="ECO:0000256" key="1">
    <source>
        <dbReference type="ARBA" id="ARBA00010718"/>
    </source>
</evidence>
<sequence length="249" mass="27503">MRLYALAALVLGLTASVSGAQSGAHWDYFGKTGPLGWGRLDPAYEACSKGHEQSPINIRGAHLNKGLQPIEFHYIAGAVTLENTGNTIVVHVVPGSYIMAGGIRYDLQQFEFHHPGETAVNGKLADMNVELLHKSADGKMAIIEERMAMDRGYPNAVLAMLWPHLPKKAGATEKVADMVNPGGFLPADRGYWTYMGSLPTPPCTEGVRWFVFENDLTLSLDQLRYFEILFRLNSRPLQDPHGRRIEANE</sequence>
<feature type="signal peptide" evidence="7">
    <location>
        <begin position="1"/>
        <end position="20"/>
    </location>
</feature>
<keyword evidence="3" id="KW-0479">Metal-binding</keyword>
<evidence type="ECO:0000256" key="6">
    <source>
        <dbReference type="ARBA" id="ARBA00048348"/>
    </source>
</evidence>
<evidence type="ECO:0000256" key="4">
    <source>
        <dbReference type="ARBA" id="ARBA00022833"/>
    </source>
</evidence>
<proteinExistence type="inferred from homology"/>
<dbReference type="CDD" id="cd03124">
    <property type="entry name" value="alpha_CA_prokaryotic_like"/>
    <property type="match status" value="1"/>
</dbReference>
<dbReference type="GO" id="GO:0004089">
    <property type="term" value="F:carbonate dehydratase activity"/>
    <property type="evidence" value="ECO:0007669"/>
    <property type="project" value="UniProtKB-EC"/>
</dbReference>
<dbReference type="PROSITE" id="PS51144">
    <property type="entry name" value="ALPHA_CA_2"/>
    <property type="match status" value="1"/>
</dbReference>
<dbReference type="InterPro" id="IPR036398">
    <property type="entry name" value="CA_dom_sf"/>
</dbReference>
<dbReference type="Gene3D" id="3.10.200.10">
    <property type="entry name" value="Alpha carbonic anhydrase"/>
    <property type="match status" value="1"/>
</dbReference>
<keyword evidence="7" id="KW-0732">Signal</keyword>
<feature type="domain" description="Alpha-carbonic anhydrase" evidence="8">
    <location>
        <begin position="24"/>
        <end position="249"/>
    </location>
</feature>
<evidence type="ECO:0000256" key="2">
    <source>
        <dbReference type="ARBA" id="ARBA00012925"/>
    </source>
</evidence>
<comment type="catalytic activity">
    <reaction evidence="6">
        <text>hydrogencarbonate + H(+) = CO2 + H2O</text>
        <dbReference type="Rhea" id="RHEA:10748"/>
        <dbReference type="ChEBI" id="CHEBI:15377"/>
        <dbReference type="ChEBI" id="CHEBI:15378"/>
        <dbReference type="ChEBI" id="CHEBI:16526"/>
        <dbReference type="ChEBI" id="CHEBI:17544"/>
        <dbReference type="EC" id="4.2.1.1"/>
    </reaction>
</comment>
<dbReference type="SUPFAM" id="SSF51069">
    <property type="entry name" value="Carbonic anhydrase"/>
    <property type="match status" value="1"/>
</dbReference>
<dbReference type="EC" id="4.2.1.1" evidence="2"/>
<protein>
    <recommendedName>
        <fullName evidence="2">carbonic anhydrase</fullName>
        <ecNumber evidence="2">4.2.1.1</ecNumber>
    </recommendedName>
</protein>
<dbReference type="AlphaFoldDB" id="A0AAU7DQ53"/>
<dbReference type="PANTHER" id="PTHR18952:SF265">
    <property type="entry name" value="CARBONIC ANHYDRASE"/>
    <property type="match status" value="1"/>
</dbReference>
<dbReference type="PANTHER" id="PTHR18952">
    <property type="entry name" value="CARBONIC ANHYDRASE"/>
    <property type="match status" value="1"/>
</dbReference>
<feature type="chain" id="PRO_5043571298" description="carbonic anhydrase" evidence="7">
    <location>
        <begin position="21"/>
        <end position="249"/>
    </location>
</feature>
<dbReference type="SMART" id="SM01057">
    <property type="entry name" value="Carb_anhydrase"/>
    <property type="match status" value="1"/>
</dbReference>
<gene>
    <name evidence="9" type="ORF">P8935_11550</name>
</gene>